<dbReference type="Proteomes" id="UP001216907">
    <property type="component" value="Unassembled WGS sequence"/>
</dbReference>
<dbReference type="PANTHER" id="PTHR43329">
    <property type="entry name" value="EPOXIDE HYDROLASE"/>
    <property type="match status" value="1"/>
</dbReference>
<reference evidence="3 4" key="1">
    <citation type="submission" date="2023-03" db="EMBL/GenBank/DDBJ databases">
        <title>Paludisphaera mucosa sp. nov. a novel planctomycete from northern fen.</title>
        <authorList>
            <person name="Ivanova A."/>
        </authorList>
    </citation>
    <scope>NUCLEOTIDE SEQUENCE [LARGE SCALE GENOMIC DNA]</scope>
    <source>
        <strain evidence="3 4">Pla2</strain>
    </source>
</reference>
<evidence type="ECO:0000313" key="4">
    <source>
        <dbReference type="Proteomes" id="UP001216907"/>
    </source>
</evidence>
<feature type="domain" description="AB hydrolase-1" evidence="2">
    <location>
        <begin position="34"/>
        <end position="280"/>
    </location>
</feature>
<dbReference type="PRINTS" id="PR00111">
    <property type="entry name" value="ABHYDROLASE"/>
</dbReference>
<keyword evidence="1 3" id="KW-0378">Hydrolase</keyword>
<proteinExistence type="predicted"/>
<dbReference type="InterPro" id="IPR029058">
    <property type="entry name" value="AB_hydrolase_fold"/>
</dbReference>
<sequence length="293" mass="31779">MEKSDEAATPAGFKHQQIAASGVMLHAVETGAGPLMVLVSGWPQTWYSWRKVMPRLAERFHVVAVDLPGLGESDPAKGGHDTGSIALHLDPILDAFDASDCRLVTHDVGAWVGYAYAARRPERVRNLTLIDGAIPGLASQDSYRFTPETAAKTWHFAFNYVLELPEMLIAGRERAFLAWLFRTKSVDWAAAFDEEAIEIYARAYAAPGRWSAGLAYYRSIFDSIAQNRATAAVPLAMPVLAIGAEACMGAAMGRSLGEAATDVQGVVIDRCGHYVAEERPDALLDVLLPFCLA</sequence>
<dbReference type="SUPFAM" id="SSF53474">
    <property type="entry name" value="alpha/beta-Hydrolases"/>
    <property type="match status" value="1"/>
</dbReference>
<dbReference type="InterPro" id="IPR000639">
    <property type="entry name" value="Epox_hydrolase-like"/>
</dbReference>
<gene>
    <name evidence="3" type="ORF">PZE19_23620</name>
</gene>
<evidence type="ECO:0000256" key="1">
    <source>
        <dbReference type="ARBA" id="ARBA00022801"/>
    </source>
</evidence>
<comment type="caution">
    <text evidence="3">The sequence shown here is derived from an EMBL/GenBank/DDBJ whole genome shotgun (WGS) entry which is preliminary data.</text>
</comment>
<dbReference type="EMBL" id="JARRAG010000002">
    <property type="protein sequence ID" value="MDG3006770.1"/>
    <property type="molecule type" value="Genomic_DNA"/>
</dbReference>
<dbReference type="PRINTS" id="PR00412">
    <property type="entry name" value="EPOXHYDRLASE"/>
</dbReference>
<dbReference type="Pfam" id="PF00561">
    <property type="entry name" value="Abhydrolase_1"/>
    <property type="match status" value="1"/>
</dbReference>
<keyword evidence="4" id="KW-1185">Reference proteome</keyword>
<evidence type="ECO:0000259" key="2">
    <source>
        <dbReference type="Pfam" id="PF00561"/>
    </source>
</evidence>
<dbReference type="Gene3D" id="3.40.50.1820">
    <property type="entry name" value="alpha/beta hydrolase"/>
    <property type="match status" value="1"/>
</dbReference>
<organism evidence="3 4">
    <name type="scientific">Paludisphaera mucosa</name>
    <dbReference type="NCBI Taxonomy" id="3030827"/>
    <lineage>
        <taxon>Bacteria</taxon>
        <taxon>Pseudomonadati</taxon>
        <taxon>Planctomycetota</taxon>
        <taxon>Planctomycetia</taxon>
        <taxon>Isosphaerales</taxon>
        <taxon>Isosphaeraceae</taxon>
        <taxon>Paludisphaera</taxon>
    </lineage>
</organism>
<dbReference type="RefSeq" id="WP_277863063.1">
    <property type="nucleotide sequence ID" value="NZ_JARRAG010000002.1"/>
</dbReference>
<dbReference type="InterPro" id="IPR000073">
    <property type="entry name" value="AB_hydrolase_1"/>
</dbReference>
<protein>
    <submittedName>
        <fullName evidence="3">Alpha/beta fold hydrolase</fullName>
    </submittedName>
</protein>
<accession>A0ABT6FGU4</accession>
<name>A0ABT6FGU4_9BACT</name>
<evidence type="ECO:0000313" key="3">
    <source>
        <dbReference type="EMBL" id="MDG3006770.1"/>
    </source>
</evidence>
<dbReference type="GO" id="GO:0016787">
    <property type="term" value="F:hydrolase activity"/>
    <property type="evidence" value="ECO:0007669"/>
    <property type="project" value="UniProtKB-KW"/>
</dbReference>